<dbReference type="EMBL" id="WBUI01000017">
    <property type="protein sequence ID" value="KAB2930891.1"/>
    <property type="molecule type" value="Genomic_DNA"/>
</dbReference>
<comment type="caution">
    <text evidence="1">The sequence shown here is derived from an EMBL/GenBank/DDBJ whole genome shotgun (WGS) entry which is preliminary data.</text>
</comment>
<organism evidence="1 2">
    <name type="scientific">Leptonema illini</name>
    <dbReference type="NCBI Taxonomy" id="183"/>
    <lineage>
        <taxon>Bacteria</taxon>
        <taxon>Pseudomonadati</taxon>
        <taxon>Spirochaetota</taxon>
        <taxon>Spirochaetia</taxon>
        <taxon>Leptospirales</taxon>
        <taxon>Leptospiraceae</taxon>
        <taxon>Leptonema</taxon>
    </lineage>
</organism>
<evidence type="ECO:0000313" key="2">
    <source>
        <dbReference type="Proteomes" id="UP000460298"/>
    </source>
</evidence>
<sequence>MEGKMTEREFFTALQQKVRETGEIGDVFPCMVEWNVPRFLLSHLWPDVLSQSPTQKITGLPLFCYAASETGWNQRIQNIKSRAEKNGDGSFTLHLNKAYVMQAETILLLLRLADDFCLAMIPFSDAQKRFTLMERDEPHTVFHASNGNAVLHYRLSGTATVDSGRVHSIKERAYSLYGVQIPAREIIGLALLAVALADHHSFHAIEDRRHWFREGETQLFAARDNRRLQKHDISLAIELIEAFAKSPIQKHAIWEQWTSLAALWKR</sequence>
<name>A0A833H0L5_9LEPT</name>
<accession>A0A833H0L5</accession>
<reference evidence="1 2" key="1">
    <citation type="submission" date="2019-10" db="EMBL/GenBank/DDBJ databases">
        <title>Extracellular Electron Transfer in a Candidatus Methanoperedens spp. Enrichment Culture.</title>
        <authorList>
            <person name="Berger S."/>
            <person name="Rangel Shaw D."/>
            <person name="Berben T."/>
            <person name="In 'T Zandt M."/>
            <person name="Frank J."/>
            <person name="Reimann J."/>
            <person name="Jetten M.S.M."/>
            <person name="Welte C.U."/>
        </authorList>
    </citation>
    <scope>NUCLEOTIDE SEQUENCE [LARGE SCALE GENOMIC DNA]</scope>
    <source>
        <strain evidence="1">SB12</strain>
    </source>
</reference>
<dbReference type="Proteomes" id="UP000460298">
    <property type="component" value="Unassembled WGS sequence"/>
</dbReference>
<protein>
    <recommendedName>
        <fullName evidence="3">Acyl-CoA dehydrogenase</fullName>
    </recommendedName>
</protein>
<gene>
    <name evidence="1" type="ORF">F9K24_15620</name>
</gene>
<dbReference type="AlphaFoldDB" id="A0A833H0L5"/>
<evidence type="ECO:0000313" key="1">
    <source>
        <dbReference type="EMBL" id="KAB2930891.1"/>
    </source>
</evidence>
<proteinExistence type="predicted"/>
<evidence type="ECO:0008006" key="3">
    <source>
        <dbReference type="Google" id="ProtNLM"/>
    </source>
</evidence>